<evidence type="ECO:0000256" key="3">
    <source>
        <dbReference type="SAM" id="SignalP"/>
    </source>
</evidence>
<feature type="signal peptide" evidence="3">
    <location>
        <begin position="1"/>
        <end position="26"/>
    </location>
</feature>
<organism evidence="4">
    <name type="scientific">Bactrocera dorsalis</name>
    <name type="common">Oriental fruit fly</name>
    <name type="synonym">Dacus dorsalis</name>
    <dbReference type="NCBI Taxonomy" id="27457"/>
    <lineage>
        <taxon>Eukaryota</taxon>
        <taxon>Metazoa</taxon>
        <taxon>Ecdysozoa</taxon>
        <taxon>Arthropoda</taxon>
        <taxon>Hexapoda</taxon>
        <taxon>Insecta</taxon>
        <taxon>Pterygota</taxon>
        <taxon>Neoptera</taxon>
        <taxon>Endopterygota</taxon>
        <taxon>Diptera</taxon>
        <taxon>Brachycera</taxon>
        <taxon>Muscomorpha</taxon>
        <taxon>Tephritoidea</taxon>
        <taxon>Tephritidae</taxon>
        <taxon>Bactrocera</taxon>
        <taxon>Bactrocera</taxon>
    </lineage>
</organism>
<protein>
    <submittedName>
        <fullName evidence="4">Uncharacterized protein</fullName>
    </submittedName>
</protein>
<evidence type="ECO:0000256" key="1">
    <source>
        <dbReference type="SAM" id="MobiDB-lite"/>
    </source>
</evidence>
<dbReference type="EMBL" id="GAKP01003361">
    <property type="protein sequence ID" value="JAC55591.1"/>
    <property type="molecule type" value="Transcribed_RNA"/>
</dbReference>
<feature type="chain" id="PRO_5007369274" evidence="3">
    <location>
        <begin position="27"/>
        <end position="155"/>
    </location>
</feature>
<dbReference type="AlphaFoldDB" id="A0A034WN53"/>
<proteinExistence type="predicted"/>
<accession>A0A034WN53</accession>
<keyword evidence="3" id="KW-0732">Signal</keyword>
<evidence type="ECO:0000313" key="4">
    <source>
        <dbReference type="EMBL" id="JAC55595.1"/>
    </source>
</evidence>
<dbReference type="EMBL" id="GAKP01003363">
    <property type="protein sequence ID" value="JAC55589.1"/>
    <property type="molecule type" value="Transcribed_RNA"/>
</dbReference>
<keyword evidence="2" id="KW-1133">Transmembrane helix</keyword>
<dbReference type="EMBL" id="GAKP01003359">
    <property type="protein sequence ID" value="JAC55593.1"/>
    <property type="molecule type" value="Transcribed_RNA"/>
</dbReference>
<dbReference type="EMBL" id="GAKP01003366">
    <property type="protein sequence ID" value="JAC55586.1"/>
    <property type="molecule type" value="Transcribed_RNA"/>
</dbReference>
<evidence type="ECO:0000256" key="2">
    <source>
        <dbReference type="SAM" id="Phobius"/>
    </source>
</evidence>
<sequence length="155" mass="16650">MVHTKWHPRKAWSIIALFVELTPLLGEEVDNMVVVVDDVALTMVDAVTGAITRLVPSPELANFTLFGILTVTLRPLIIPFKGRGGDDDIKDDDDETQLEDDGDGDGVDGVGESRVSDIAEMFLAVNESAALLTFVILLFANATLVFVGDVPVGLV</sequence>
<keyword evidence="2" id="KW-0812">Transmembrane</keyword>
<feature type="region of interest" description="Disordered" evidence="1">
    <location>
        <begin position="87"/>
        <end position="109"/>
    </location>
</feature>
<feature type="transmembrane region" description="Helical" evidence="2">
    <location>
        <begin position="129"/>
        <end position="148"/>
    </location>
</feature>
<dbReference type="EMBL" id="GAKP01003357">
    <property type="protein sequence ID" value="JAC55595.1"/>
    <property type="molecule type" value="Transcribed_RNA"/>
</dbReference>
<feature type="compositionally biased region" description="Acidic residues" evidence="1">
    <location>
        <begin position="88"/>
        <end position="106"/>
    </location>
</feature>
<reference evidence="4" key="1">
    <citation type="journal article" date="2014" name="BMC Genomics">
        <title>Characterizing the developmental transcriptome of the oriental fruit fly, Bactrocera dorsalis (Diptera: Tephritidae) through comparative genomic analysis with Drosophila melanogaster utilizing modENCODE datasets.</title>
        <authorList>
            <person name="Geib S.M."/>
            <person name="Calla B."/>
            <person name="Hall B."/>
            <person name="Hou S."/>
            <person name="Manoukis N.C."/>
        </authorList>
    </citation>
    <scope>NUCLEOTIDE SEQUENCE</scope>
    <source>
        <strain evidence="4">Punador</strain>
    </source>
</reference>
<keyword evidence="2" id="KW-0472">Membrane</keyword>
<name>A0A034WN53_BACDO</name>